<reference evidence="2" key="1">
    <citation type="journal article" date="2023" name="G3 (Bethesda)">
        <title>Genome assembly and association tests identify interacting loci associated with vigor, precocity, and sex in interspecific pistachio rootstocks.</title>
        <authorList>
            <person name="Palmer W."/>
            <person name="Jacygrad E."/>
            <person name="Sagayaradj S."/>
            <person name="Cavanaugh K."/>
            <person name="Han R."/>
            <person name="Bertier L."/>
            <person name="Beede B."/>
            <person name="Kafkas S."/>
            <person name="Golino D."/>
            <person name="Preece J."/>
            <person name="Michelmore R."/>
        </authorList>
    </citation>
    <scope>NUCLEOTIDE SEQUENCE [LARGE SCALE GENOMIC DNA]</scope>
</reference>
<sequence length="364" mass="41292">MFTTRHSHGSSERQKWDKIFNGLVKMLKFPTRTAPDSRYREEDPEDRIKMQHEKWVSDINLYEDHITQMKSDFMAQEMTRLLEAAKSDMMVGLKNRETSLLELKLEHSDDNLADFRAWFDLLRQNPKDRDAEARKIKLEFDKLASEKRSEVSALLAEKDFIWHQYKLLENDLTTKLNSKRAEVDQANEKIAKLLANLEELQSSNNEKDELIAKLNTQVADKEAGTNKCNDEISRLSRELELLRKSRSASVTPLLNPCVTGAKTSNTGGKSGLRKSGSVSITPLSKHFTTGAGNPGGKNCVRNGSNVFVKKELSAAQVPDLLHSEKRSRSSKRKAVDVCPISETPKLFTSKFKVPKLKVSPCVMR</sequence>
<proteinExistence type="predicted"/>
<comment type="caution">
    <text evidence="1">The sequence shown here is derived from an EMBL/GenBank/DDBJ whole genome shotgun (WGS) entry which is preliminary data.</text>
</comment>
<evidence type="ECO:0000313" key="1">
    <source>
        <dbReference type="EMBL" id="KAJ0086450.1"/>
    </source>
</evidence>
<evidence type="ECO:0000313" key="2">
    <source>
        <dbReference type="Proteomes" id="UP001164250"/>
    </source>
</evidence>
<organism evidence="1 2">
    <name type="scientific">Pistacia atlantica</name>
    <dbReference type="NCBI Taxonomy" id="434234"/>
    <lineage>
        <taxon>Eukaryota</taxon>
        <taxon>Viridiplantae</taxon>
        <taxon>Streptophyta</taxon>
        <taxon>Embryophyta</taxon>
        <taxon>Tracheophyta</taxon>
        <taxon>Spermatophyta</taxon>
        <taxon>Magnoliopsida</taxon>
        <taxon>eudicotyledons</taxon>
        <taxon>Gunneridae</taxon>
        <taxon>Pentapetalae</taxon>
        <taxon>rosids</taxon>
        <taxon>malvids</taxon>
        <taxon>Sapindales</taxon>
        <taxon>Anacardiaceae</taxon>
        <taxon>Pistacia</taxon>
    </lineage>
</organism>
<name>A0ACC1AIG2_9ROSI</name>
<keyword evidence="2" id="KW-1185">Reference proteome</keyword>
<gene>
    <name evidence="1" type="ORF">Patl1_09545</name>
</gene>
<dbReference type="Proteomes" id="UP001164250">
    <property type="component" value="Chromosome 10"/>
</dbReference>
<dbReference type="EMBL" id="CM047906">
    <property type="protein sequence ID" value="KAJ0086450.1"/>
    <property type="molecule type" value="Genomic_DNA"/>
</dbReference>
<protein>
    <submittedName>
        <fullName evidence="1">Uncharacterized protein</fullName>
    </submittedName>
</protein>
<accession>A0ACC1AIG2</accession>